<gene>
    <name evidence="11" type="primary">gspN</name>
    <name evidence="11" type="ORF">IB286_05990</name>
</gene>
<keyword evidence="4" id="KW-0813">Transport</keyword>
<evidence type="ECO:0000256" key="3">
    <source>
        <dbReference type="ARBA" id="ARBA00021563"/>
    </source>
</evidence>
<evidence type="ECO:0000256" key="7">
    <source>
        <dbReference type="ARBA" id="ARBA00022692"/>
    </source>
</evidence>
<keyword evidence="7" id="KW-0812">Transmembrane</keyword>
<sequence length="240" mass="25713">MKRVLGISAALLFFLICVIWRAPAWLLVDSLDSHLPPELQLGSASGSLWQGEFSTVQYQGITLEQVSWQLQPIKALQGSPLKLKVKFPVQLDAELGFSQGQLKLNALAAKASLASVLDLAGVPSMGFDGRLSAELSGVFGEQGCTEFDGQLELLQLSGDLAGVSQIAPLRADLVCQGRNINLKIAEDNSAKVRGSVRVPLAGGKPTGSIMVSPQANSELYLSLQDFLGRPRNGKDFIIRL</sequence>
<evidence type="ECO:0000313" key="11">
    <source>
        <dbReference type="EMBL" id="MBD2858556.1"/>
    </source>
</evidence>
<keyword evidence="9" id="KW-0472">Membrane</keyword>
<evidence type="ECO:0000256" key="6">
    <source>
        <dbReference type="ARBA" id="ARBA00022519"/>
    </source>
</evidence>
<comment type="caution">
    <text evidence="11">The sequence shown here is derived from an EMBL/GenBank/DDBJ whole genome shotgun (WGS) entry which is preliminary data.</text>
</comment>
<dbReference type="EMBL" id="JACXLD010000002">
    <property type="protein sequence ID" value="MBD2858556.1"/>
    <property type="molecule type" value="Genomic_DNA"/>
</dbReference>
<evidence type="ECO:0000256" key="2">
    <source>
        <dbReference type="ARBA" id="ARBA00007208"/>
    </source>
</evidence>
<keyword evidence="6" id="KW-0997">Cell inner membrane</keyword>
<protein>
    <recommendedName>
        <fullName evidence="3">Type II secretion system protein N</fullName>
    </recommendedName>
    <alternativeName>
        <fullName evidence="10">General secretion pathway protein N</fullName>
    </alternativeName>
</protein>
<evidence type="ECO:0000256" key="4">
    <source>
        <dbReference type="ARBA" id="ARBA00022448"/>
    </source>
</evidence>
<dbReference type="AlphaFoldDB" id="A0A927GVD5"/>
<evidence type="ECO:0000256" key="1">
    <source>
        <dbReference type="ARBA" id="ARBA00004533"/>
    </source>
</evidence>
<evidence type="ECO:0000256" key="10">
    <source>
        <dbReference type="ARBA" id="ARBA00030772"/>
    </source>
</evidence>
<dbReference type="InterPro" id="IPR022792">
    <property type="entry name" value="T2SS_protein-GspN"/>
</dbReference>
<dbReference type="GO" id="GO:0005886">
    <property type="term" value="C:plasma membrane"/>
    <property type="evidence" value="ECO:0007669"/>
    <property type="project" value="UniProtKB-SubCell"/>
</dbReference>
<name>A0A927GVD5_9GAMM</name>
<dbReference type="Proteomes" id="UP000610558">
    <property type="component" value="Unassembled WGS sequence"/>
</dbReference>
<evidence type="ECO:0000313" key="12">
    <source>
        <dbReference type="Proteomes" id="UP000610558"/>
    </source>
</evidence>
<comment type="subcellular location">
    <subcellularLocation>
        <location evidence="1">Cell inner membrane</location>
    </subcellularLocation>
</comment>
<dbReference type="GO" id="GO:0015627">
    <property type="term" value="C:type II protein secretion system complex"/>
    <property type="evidence" value="ECO:0007669"/>
    <property type="project" value="InterPro"/>
</dbReference>
<evidence type="ECO:0000256" key="9">
    <source>
        <dbReference type="ARBA" id="ARBA00023136"/>
    </source>
</evidence>
<dbReference type="Pfam" id="PF01203">
    <property type="entry name" value="T2SSN"/>
    <property type="match status" value="1"/>
</dbReference>
<organism evidence="11 12">
    <name type="scientific">Spongiibacter pelagi</name>
    <dbReference type="NCBI Taxonomy" id="2760804"/>
    <lineage>
        <taxon>Bacteria</taxon>
        <taxon>Pseudomonadati</taxon>
        <taxon>Pseudomonadota</taxon>
        <taxon>Gammaproteobacteria</taxon>
        <taxon>Cellvibrionales</taxon>
        <taxon>Spongiibacteraceae</taxon>
        <taxon>Spongiibacter</taxon>
    </lineage>
</organism>
<comment type="similarity">
    <text evidence="2">Belongs to the GSP N family.</text>
</comment>
<keyword evidence="8" id="KW-0653">Protein transport</keyword>
<keyword evidence="12" id="KW-1185">Reference proteome</keyword>
<dbReference type="GO" id="GO:0015628">
    <property type="term" value="P:protein secretion by the type II secretion system"/>
    <property type="evidence" value="ECO:0007669"/>
    <property type="project" value="InterPro"/>
</dbReference>
<proteinExistence type="inferred from homology"/>
<reference evidence="11" key="1">
    <citation type="submission" date="2020-09" db="EMBL/GenBank/DDBJ databases">
        <authorList>
            <person name="Yoon J.-W."/>
        </authorList>
    </citation>
    <scope>NUCLEOTIDE SEQUENCE</scope>
    <source>
        <strain evidence="11">KMU-158</strain>
    </source>
</reference>
<keyword evidence="5" id="KW-1003">Cell membrane</keyword>
<dbReference type="RefSeq" id="WP_190763485.1">
    <property type="nucleotide sequence ID" value="NZ_JACXLD010000002.1"/>
</dbReference>
<evidence type="ECO:0000256" key="5">
    <source>
        <dbReference type="ARBA" id="ARBA00022475"/>
    </source>
</evidence>
<evidence type="ECO:0000256" key="8">
    <source>
        <dbReference type="ARBA" id="ARBA00022927"/>
    </source>
</evidence>
<accession>A0A927GVD5</accession>